<protein>
    <submittedName>
        <fullName evidence="1">Uncharacterized protein</fullName>
    </submittedName>
</protein>
<proteinExistence type="predicted"/>
<dbReference type="EMBL" id="JASCZI010122569">
    <property type="protein sequence ID" value="MED6164467.1"/>
    <property type="molecule type" value="Genomic_DNA"/>
</dbReference>
<dbReference type="Proteomes" id="UP001341840">
    <property type="component" value="Unassembled WGS sequence"/>
</dbReference>
<reference evidence="1 2" key="1">
    <citation type="journal article" date="2023" name="Plants (Basel)">
        <title>Bridging the Gap: Combining Genomics and Transcriptomics Approaches to Understand Stylosanthes scabra, an Orphan Legume from the Brazilian Caatinga.</title>
        <authorList>
            <person name="Ferreira-Neto J.R.C."/>
            <person name="da Silva M.D."/>
            <person name="Binneck E."/>
            <person name="de Melo N.F."/>
            <person name="da Silva R.H."/>
            <person name="de Melo A.L.T.M."/>
            <person name="Pandolfi V."/>
            <person name="Bustamante F.O."/>
            <person name="Brasileiro-Vidal A.C."/>
            <person name="Benko-Iseppon A.M."/>
        </authorList>
    </citation>
    <scope>NUCLEOTIDE SEQUENCE [LARGE SCALE GENOMIC DNA]</scope>
    <source>
        <tissue evidence="1">Leaves</tissue>
    </source>
</reference>
<name>A0ABU6UT14_9FABA</name>
<organism evidence="1 2">
    <name type="scientific">Stylosanthes scabra</name>
    <dbReference type="NCBI Taxonomy" id="79078"/>
    <lineage>
        <taxon>Eukaryota</taxon>
        <taxon>Viridiplantae</taxon>
        <taxon>Streptophyta</taxon>
        <taxon>Embryophyta</taxon>
        <taxon>Tracheophyta</taxon>
        <taxon>Spermatophyta</taxon>
        <taxon>Magnoliopsida</taxon>
        <taxon>eudicotyledons</taxon>
        <taxon>Gunneridae</taxon>
        <taxon>Pentapetalae</taxon>
        <taxon>rosids</taxon>
        <taxon>fabids</taxon>
        <taxon>Fabales</taxon>
        <taxon>Fabaceae</taxon>
        <taxon>Papilionoideae</taxon>
        <taxon>50 kb inversion clade</taxon>
        <taxon>dalbergioids sensu lato</taxon>
        <taxon>Dalbergieae</taxon>
        <taxon>Pterocarpus clade</taxon>
        <taxon>Stylosanthes</taxon>
    </lineage>
</organism>
<keyword evidence="2" id="KW-1185">Reference proteome</keyword>
<accession>A0ABU6UT14</accession>
<evidence type="ECO:0000313" key="1">
    <source>
        <dbReference type="EMBL" id="MED6164467.1"/>
    </source>
</evidence>
<evidence type="ECO:0000313" key="2">
    <source>
        <dbReference type="Proteomes" id="UP001341840"/>
    </source>
</evidence>
<comment type="caution">
    <text evidence="1">The sequence shown here is derived from an EMBL/GenBank/DDBJ whole genome shotgun (WGS) entry which is preliminary data.</text>
</comment>
<sequence length="145" mass="16199">MKRELAEHGNLIQMLLKTSDEHTDLLKTLMSEKGKASLTNFVVRGQPMTKSANAAVRTGSVRGRGDRFDGKPHSEAGRRTSMASGALDIIDDPKLVVHHNGRKLNVSLLIFVSMIYSYWNYCQLITCLSNLYQSSVVTKKAKQQF</sequence>
<gene>
    <name evidence="1" type="ORF">PIB30_090359</name>
</gene>